<proteinExistence type="inferred from homology"/>
<evidence type="ECO:0000313" key="8">
    <source>
        <dbReference type="WBParaSite" id="TCLT_0000958601-mRNA-1"/>
    </source>
</evidence>
<protein>
    <submittedName>
        <fullName evidence="8">GLOBIN domain-containing protein</fullName>
    </submittedName>
</protein>
<evidence type="ECO:0000313" key="7">
    <source>
        <dbReference type="Proteomes" id="UP000276776"/>
    </source>
</evidence>
<dbReference type="Proteomes" id="UP000276776">
    <property type="component" value="Unassembled WGS sequence"/>
</dbReference>
<evidence type="ECO:0000256" key="4">
    <source>
        <dbReference type="RuleBase" id="RU000356"/>
    </source>
</evidence>
<name>A0A0N5D8Y9_THECL</name>
<dbReference type="GO" id="GO:0019825">
    <property type="term" value="F:oxygen binding"/>
    <property type="evidence" value="ECO:0007669"/>
    <property type="project" value="InterPro"/>
</dbReference>
<evidence type="ECO:0000256" key="1">
    <source>
        <dbReference type="ARBA" id="ARBA00022617"/>
    </source>
</evidence>
<sequence>MSSDSTGIITNTSRQSTKLTAYQYQVLRMSWKALRPSIKTLMRRILTDLENEVPGVKQIFHKTAVLDAFHREDISENLGGTFEEHIKIMVGFFDDIIENMQNEESVSKRIKEIGQIHVLLTHSLFSADIWEKLGEITMQYFSSQDAVQKTREAGKAWRTLIAWITDDLRCGFENKARIYHSLIKD</sequence>
<comment type="similarity">
    <text evidence="4">Belongs to the globin family.</text>
</comment>
<gene>
    <name evidence="6" type="ORF">TCLT_LOCUS9575</name>
</gene>
<keyword evidence="3" id="KW-0408">Iron</keyword>
<dbReference type="GO" id="GO:0005344">
    <property type="term" value="F:oxygen carrier activity"/>
    <property type="evidence" value="ECO:0007669"/>
    <property type="project" value="UniProtKB-KW"/>
</dbReference>
<dbReference type="OMA" id="FSSDIWE"/>
<dbReference type="Gene3D" id="1.10.490.10">
    <property type="entry name" value="Globins"/>
    <property type="match status" value="1"/>
</dbReference>
<accession>A0A0N5D8Y9</accession>
<dbReference type="WBParaSite" id="TCLT_0000958601-mRNA-1">
    <property type="protein sequence ID" value="TCLT_0000958601-mRNA-1"/>
    <property type="gene ID" value="TCLT_0000958601"/>
</dbReference>
<evidence type="ECO:0000313" key="6">
    <source>
        <dbReference type="EMBL" id="VDN07221.1"/>
    </source>
</evidence>
<dbReference type="SUPFAM" id="SSF46458">
    <property type="entry name" value="Globin-like"/>
    <property type="match status" value="1"/>
</dbReference>
<evidence type="ECO:0000256" key="3">
    <source>
        <dbReference type="ARBA" id="ARBA00023004"/>
    </source>
</evidence>
<reference evidence="8" key="1">
    <citation type="submission" date="2017-02" db="UniProtKB">
        <authorList>
            <consortium name="WormBaseParasite"/>
        </authorList>
    </citation>
    <scope>IDENTIFICATION</scope>
</reference>
<keyword evidence="4" id="KW-0561">Oxygen transport</keyword>
<dbReference type="PANTHER" id="PTHR46458">
    <property type="entry name" value="BLR2807 PROTEIN"/>
    <property type="match status" value="1"/>
</dbReference>
<keyword evidence="4" id="KW-0813">Transport</keyword>
<keyword evidence="2" id="KW-0479">Metal-binding</keyword>
<reference evidence="6 7" key="2">
    <citation type="submission" date="2018-11" db="EMBL/GenBank/DDBJ databases">
        <authorList>
            <consortium name="Pathogen Informatics"/>
        </authorList>
    </citation>
    <scope>NUCLEOTIDE SEQUENCE [LARGE SCALE GENOMIC DNA]</scope>
</reference>
<feature type="domain" description="Globin" evidence="5">
    <location>
        <begin position="18"/>
        <end position="173"/>
    </location>
</feature>
<dbReference type="AlphaFoldDB" id="A0A0N5D8Y9"/>
<evidence type="ECO:0000259" key="5">
    <source>
        <dbReference type="PROSITE" id="PS01033"/>
    </source>
</evidence>
<dbReference type="InterPro" id="IPR050532">
    <property type="entry name" value="Globin-like_OT"/>
</dbReference>
<dbReference type="STRING" id="103827.A0A0N5D8Y9"/>
<dbReference type="PANTHER" id="PTHR46458:SF11">
    <property type="entry name" value="GLOBIN-LIKE PROTEIN 9"/>
    <property type="match status" value="1"/>
</dbReference>
<dbReference type="InterPro" id="IPR012292">
    <property type="entry name" value="Globin/Proto"/>
</dbReference>
<keyword evidence="7" id="KW-1185">Reference proteome</keyword>
<dbReference type="GO" id="GO:0046872">
    <property type="term" value="F:metal ion binding"/>
    <property type="evidence" value="ECO:0007669"/>
    <property type="project" value="UniProtKB-KW"/>
</dbReference>
<organism evidence="8">
    <name type="scientific">Thelazia callipaeda</name>
    <name type="common">Oriental eyeworm</name>
    <name type="synonym">Parasitic nematode</name>
    <dbReference type="NCBI Taxonomy" id="103827"/>
    <lineage>
        <taxon>Eukaryota</taxon>
        <taxon>Metazoa</taxon>
        <taxon>Ecdysozoa</taxon>
        <taxon>Nematoda</taxon>
        <taxon>Chromadorea</taxon>
        <taxon>Rhabditida</taxon>
        <taxon>Spirurina</taxon>
        <taxon>Spiruromorpha</taxon>
        <taxon>Thelazioidea</taxon>
        <taxon>Thelaziidae</taxon>
        <taxon>Thelazia</taxon>
    </lineage>
</organism>
<dbReference type="EMBL" id="UYYF01004829">
    <property type="protein sequence ID" value="VDN07221.1"/>
    <property type="molecule type" value="Genomic_DNA"/>
</dbReference>
<dbReference type="GO" id="GO:0020037">
    <property type="term" value="F:heme binding"/>
    <property type="evidence" value="ECO:0007669"/>
    <property type="project" value="InterPro"/>
</dbReference>
<dbReference type="InterPro" id="IPR044399">
    <property type="entry name" value="Mb-like_M"/>
</dbReference>
<evidence type="ECO:0000256" key="2">
    <source>
        <dbReference type="ARBA" id="ARBA00022723"/>
    </source>
</evidence>
<dbReference type="InterPro" id="IPR000971">
    <property type="entry name" value="Globin"/>
</dbReference>
<dbReference type="PROSITE" id="PS01033">
    <property type="entry name" value="GLOBIN"/>
    <property type="match status" value="1"/>
</dbReference>
<dbReference type="Pfam" id="PF00042">
    <property type="entry name" value="Globin"/>
    <property type="match status" value="1"/>
</dbReference>
<dbReference type="InterPro" id="IPR009050">
    <property type="entry name" value="Globin-like_sf"/>
</dbReference>
<dbReference type="CDD" id="cd01040">
    <property type="entry name" value="Mb-like"/>
    <property type="match status" value="1"/>
</dbReference>
<dbReference type="OrthoDB" id="5848155at2759"/>
<keyword evidence="1 4" id="KW-0349">Heme</keyword>